<gene>
    <name evidence="1" type="ORF">XENOCAPTIV_029974</name>
</gene>
<accession>A0ABV0QD20</accession>
<keyword evidence="2" id="KW-1185">Reference proteome</keyword>
<comment type="caution">
    <text evidence="1">The sequence shown here is derived from an EMBL/GenBank/DDBJ whole genome shotgun (WGS) entry which is preliminary data.</text>
</comment>
<evidence type="ECO:0000313" key="2">
    <source>
        <dbReference type="Proteomes" id="UP001434883"/>
    </source>
</evidence>
<dbReference type="EMBL" id="JAHRIN010008413">
    <property type="protein sequence ID" value="MEQ2193297.1"/>
    <property type="molecule type" value="Genomic_DNA"/>
</dbReference>
<sequence length="154" mass="16724">MDRSLFFYSVKKGIGRGVVDVNAPGFKCSVRTPGSFSYQGDNPVTLYGESSRFADFPSVTTPAGTCDARQKEDGYGPLVWIPIGRASISVAYGNGYVMIPSYSLPCRFIITGLLNSSLHRLRQPVKSTHGKITVSSLQSCCLQHKALPSKLNQT</sequence>
<name>A0ABV0QD20_9TELE</name>
<organism evidence="1 2">
    <name type="scientific">Xenoophorus captivus</name>
    <dbReference type="NCBI Taxonomy" id="1517983"/>
    <lineage>
        <taxon>Eukaryota</taxon>
        <taxon>Metazoa</taxon>
        <taxon>Chordata</taxon>
        <taxon>Craniata</taxon>
        <taxon>Vertebrata</taxon>
        <taxon>Euteleostomi</taxon>
        <taxon>Actinopterygii</taxon>
        <taxon>Neopterygii</taxon>
        <taxon>Teleostei</taxon>
        <taxon>Neoteleostei</taxon>
        <taxon>Acanthomorphata</taxon>
        <taxon>Ovalentaria</taxon>
        <taxon>Atherinomorphae</taxon>
        <taxon>Cyprinodontiformes</taxon>
        <taxon>Goodeidae</taxon>
        <taxon>Xenoophorus</taxon>
    </lineage>
</organism>
<evidence type="ECO:0000313" key="1">
    <source>
        <dbReference type="EMBL" id="MEQ2193297.1"/>
    </source>
</evidence>
<protein>
    <submittedName>
        <fullName evidence="1">Uncharacterized protein</fullName>
    </submittedName>
</protein>
<dbReference type="Proteomes" id="UP001434883">
    <property type="component" value="Unassembled WGS sequence"/>
</dbReference>
<proteinExistence type="predicted"/>
<reference evidence="1 2" key="1">
    <citation type="submission" date="2021-06" db="EMBL/GenBank/DDBJ databases">
        <authorList>
            <person name="Palmer J.M."/>
        </authorList>
    </citation>
    <scope>NUCLEOTIDE SEQUENCE [LARGE SCALE GENOMIC DNA]</scope>
    <source>
        <strain evidence="1 2">XC_2019</strain>
        <tissue evidence="1">Muscle</tissue>
    </source>
</reference>